<dbReference type="SUPFAM" id="SSF89155">
    <property type="entry name" value="TorD-like"/>
    <property type="match status" value="1"/>
</dbReference>
<dbReference type="InterPro" id="IPR050289">
    <property type="entry name" value="TorD/DmsD_chaperones"/>
</dbReference>
<dbReference type="Proteomes" id="UP000838100">
    <property type="component" value="Unassembled WGS sequence"/>
</dbReference>
<keyword evidence="3" id="KW-1185">Reference proteome</keyword>
<dbReference type="PANTHER" id="PTHR34227">
    <property type="entry name" value="CHAPERONE PROTEIN YCDY"/>
    <property type="match status" value="1"/>
</dbReference>
<dbReference type="RefSeq" id="WP_237443171.1">
    <property type="nucleotide sequence ID" value="NZ_CAKLPX010000001.1"/>
</dbReference>
<organism evidence="2 3">
    <name type="scientific">Sinobacterium norvegicum</name>
    <dbReference type="NCBI Taxonomy" id="1641715"/>
    <lineage>
        <taxon>Bacteria</taxon>
        <taxon>Pseudomonadati</taxon>
        <taxon>Pseudomonadota</taxon>
        <taxon>Gammaproteobacteria</taxon>
        <taxon>Cellvibrionales</taxon>
        <taxon>Spongiibacteraceae</taxon>
        <taxon>Sinobacterium</taxon>
    </lineage>
</organism>
<dbReference type="Gene3D" id="1.20.1280.20">
    <property type="entry name" value="HscB, C-terminal domain"/>
    <property type="match status" value="1"/>
</dbReference>
<keyword evidence="1" id="KW-0143">Chaperone</keyword>
<evidence type="ECO:0000256" key="1">
    <source>
        <dbReference type="ARBA" id="ARBA00023186"/>
    </source>
</evidence>
<dbReference type="InterPro" id="IPR036411">
    <property type="entry name" value="TorD-like_sf"/>
</dbReference>
<reference evidence="2" key="1">
    <citation type="submission" date="2021-12" db="EMBL/GenBank/DDBJ databases">
        <authorList>
            <person name="Rodrigo-Torres L."/>
            <person name="Arahal R. D."/>
            <person name="Lucena T."/>
        </authorList>
    </citation>
    <scope>NUCLEOTIDE SEQUENCE</scope>
    <source>
        <strain evidence="2">CECT 8267</strain>
    </source>
</reference>
<protein>
    <submittedName>
        <fullName evidence="2">Chaperone protein TorD</fullName>
    </submittedName>
</protein>
<sequence>MVEVAALEQQQNNARAMIYRWLSSLFSREIESQSLALLQGEEGELLFRQLSFQPELRDTSLALQDRLKGILTEEQRLHLAADYCGLFIVAGKFCVSPYAGAYLQRLDSGEDPPLFGPMHQHIVVNLKTMGFEVDKSFPEPADHIGVLLAYMAELCQQGSGAQQQQFMTDYLLSWQDDFSTQIERFDQGGFYVCLAKFYGLWLQLDKQWLRDG</sequence>
<name>A0ABN8EFR2_9GAMM</name>
<dbReference type="Gene3D" id="1.20.120.1820">
    <property type="match status" value="1"/>
</dbReference>
<dbReference type="InterPro" id="IPR020945">
    <property type="entry name" value="DMSO/NO3_reduct_chaperone"/>
</dbReference>
<dbReference type="EMBL" id="CAKLPX010000001">
    <property type="protein sequence ID" value="CAH0990488.1"/>
    <property type="molecule type" value="Genomic_DNA"/>
</dbReference>
<evidence type="ECO:0000313" key="3">
    <source>
        <dbReference type="Proteomes" id="UP000838100"/>
    </source>
</evidence>
<proteinExistence type="predicted"/>
<gene>
    <name evidence="2" type="primary">torD_1</name>
    <name evidence="2" type="ORF">SIN8267_00580</name>
</gene>
<comment type="caution">
    <text evidence="2">The sequence shown here is derived from an EMBL/GenBank/DDBJ whole genome shotgun (WGS) entry which is preliminary data.</text>
</comment>
<dbReference type="PANTHER" id="PTHR34227:SF11">
    <property type="entry name" value="CHAPERONE PROTEIN TORD"/>
    <property type="match status" value="1"/>
</dbReference>
<dbReference type="Pfam" id="PF02613">
    <property type="entry name" value="Nitrate_red_del"/>
    <property type="match status" value="1"/>
</dbReference>
<accession>A0ABN8EFR2</accession>
<dbReference type="InterPro" id="IPR036386">
    <property type="entry name" value="HscB_C_sf"/>
</dbReference>
<dbReference type="NCBIfam" id="NF003442">
    <property type="entry name" value="PRK04976.1"/>
    <property type="match status" value="1"/>
</dbReference>
<evidence type="ECO:0000313" key="2">
    <source>
        <dbReference type="EMBL" id="CAH0990488.1"/>
    </source>
</evidence>